<comment type="caution">
    <text evidence="1">The sequence shown here is derived from an EMBL/GenBank/DDBJ whole genome shotgun (WGS) entry which is preliminary data.</text>
</comment>
<dbReference type="Proteomes" id="UP000887013">
    <property type="component" value="Unassembled WGS sequence"/>
</dbReference>
<evidence type="ECO:0000313" key="2">
    <source>
        <dbReference type="Proteomes" id="UP000887013"/>
    </source>
</evidence>
<gene>
    <name evidence="1" type="ORF">NPIL_332901</name>
</gene>
<proteinExistence type="predicted"/>
<sequence length="96" mass="10356">MKRFAELRKFIRDQEVKESADTSDEFIWIPGNPKNKTPDGLKGVNRVPAAPEWTVGKGKGAKIVWYAGLKGSGCPEVNGSGCFGCLPGIFKTQTAA</sequence>
<keyword evidence="2" id="KW-1185">Reference proteome</keyword>
<accession>A0A8X6PGR9</accession>
<dbReference type="AlphaFoldDB" id="A0A8X6PGR9"/>
<name>A0A8X6PGR9_NEPPI</name>
<evidence type="ECO:0000313" key="1">
    <source>
        <dbReference type="EMBL" id="GFT69964.1"/>
    </source>
</evidence>
<dbReference type="EMBL" id="BMAW01020776">
    <property type="protein sequence ID" value="GFT69964.1"/>
    <property type="molecule type" value="Genomic_DNA"/>
</dbReference>
<dbReference type="OrthoDB" id="10429980at2759"/>
<reference evidence="1" key="1">
    <citation type="submission" date="2020-08" db="EMBL/GenBank/DDBJ databases">
        <title>Multicomponent nature underlies the extraordinary mechanical properties of spider dragline silk.</title>
        <authorList>
            <person name="Kono N."/>
            <person name="Nakamura H."/>
            <person name="Mori M."/>
            <person name="Yoshida Y."/>
            <person name="Ohtoshi R."/>
            <person name="Malay A.D."/>
            <person name="Moran D.A.P."/>
            <person name="Tomita M."/>
            <person name="Numata K."/>
            <person name="Arakawa K."/>
        </authorList>
    </citation>
    <scope>NUCLEOTIDE SEQUENCE</scope>
</reference>
<organism evidence="1 2">
    <name type="scientific">Nephila pilipes</name>
    <name type="common">Giant wood spider</name>
    <name type="synonym">Nephila maculata</name>
    <dbReference type="NCBI Taxonomy" id="299642"/>
    <lineage>
        <taxon>Eukaryota</taxon>
        <taxon>Metazoa</taxon>
        <taxon>Ecdysozoa</taxon>
        <taxon>Arthropoda</taxon>
        <taxon>Chelicerata</taxon>
        <taxon>Arachnida</taxon>
        <taxon>Araneae</taxon>
        <taxon>Araneomorphae</taxon>
        <taxon>Entelegynae</taxon>
        <taxon>Araneoidea</taxon>
        <taxon>Nephilidae</taxon>
        <taxon>Nephila</taxon>
    </lineage>
</organism>
<protein>
    <submittedName>
        <fullName evidence="1">Uncharacterized protein</fullName>
    </submittedName>
</protein>